<organism evidence="5 6">
    <name type="scientific">Tritrichomonas musculus</name>
    <dbReference type="NCBI Taxonomy" id="1915356"/>
    <lineage>
        <taxon>Eukaryota</taxon>
        <taxon>Metamonada</taxon>
        <taxon>Parabasalia</taxon>
        <taxon>Tritrichomonadida</taxon>
        <taxon>Tritrichomonadidae</taxon>
        <taxon>Tritrichomonas</taxon>
    </lineage>
</organism>
<evidence type="ECO:0000256" key="2">
    <source>
        <dbReference type="ARBA" id="ARBA00022840"/>
    </source>
</evidence>
<dbReference type="SUPFAM" id="SSF56112">
    <property type="entry name" value="Protein kinase-like (PK-like)"/>
    <property type="match status" value="1"/>
</dbReference>
<keyword evidence="1" id="KW-0547">Nucleotide-binding</keyword>
<dbReference type="PROSITE" id="PS50011">
    <property type="entry name" value="PROTEIN_KINASE_DOM"/>
    <property type="match status" value="1"/>
</dbReference>
<evidence type="ECO:0000313" key="5">
    <source>
        <dbReference type="EMBL" id="KAK8837620.1"/>
    </source>
</evidence>
<evidence type="ECO:0000256" key="3">
    <source>
        <dbReference type="SAM" id="Coils"/>
    </source>
</evidence>
<keyword evidence="3" id="KW-0175">Coiled coil</keyword>
<dbReference type="Gene3D" id="1.25.40.10">
    <property type="entry name" value="Tetratricopeptide repeat domain"/>
    <property type="match status" value="1"/>
</dbReference>
<name>A0ABR2GWJ0_9EUKA</name>
<dbReference type="SUPFAM" id="SSF81901">
    <property type="entry name" value="HCP-like"/>
    <property type="match status" value="2"/>
</dbReference>
<dbReference type="InterPro" id="IPR001245">
    <property type="entry name" value="Ser-Thr/Tyr_kinase_cat_dom"/>
</dbReference>
<dbReference type="PANTHER" id="PTHR44329:SF298">
    <property type="entry name" value="MIXED LINEAGE KINASE DOMAIN-LIKE PROTEIN"/>
    <property type="match status" value="1"/>
</dbReference>
<dbReference type="PRINTS" id="PR00109">
    <property type="entry name" value="TYRKINASE"/>
</dbReference>
<keyword evidence="6" id="KW-1185">Reference proteome</keyword>
<dbReference type="InterPro" id="IPR008271">
    <property type="entry name" value="Ser/Thr_kinase_AS"/>
</dbReference>
<accession>A0ABR2GWJ0</accession>
<protein>
    <recommendedName>
        <fullName evidence="4">Protein kinase domain-containing protein</fullName>
    </recommendedName>
</protein>
<comment type="caution">
    <text evidence="5">The sequence shown here is derived from an EMBL/GenBank/DDBJ whole genome shotgun (WGS) entry which is preliminary data.</text>
</comment>
<sequence>MSILNKNMDLESAFFNTKDFELTDKKLGKGTFGSVYIARNLKDQQSYATKIIHSESGFDGETQMLLLRESLIHSKLNHPSIIKFKGMNFQSFTNPTQLEPSIITEYLSNGSLKDIFVKVEKNITDFHWNPTKKYIALLGISDAMRYLHKHGIVHRDLKPENILIDGNYHPKICDFGLSRCFPNLLSKSTEFTPLNMSPEMLKGEDCLGPAVDVYAFSIIAYEIITGKKPFYELGESISLFVLANKIMSGYRPQFKGLEEEVTEKMQNLLSRCWSTNIEERPSFDEIFDQLSSDFSYFNENIDSDEIQKYLNELEQHQKEKPNKEMNISNEQLQNLLTTVCEENQNLQIELLSIKNKINGYKSSLANLTNLNEDFILGLNFLHGNQKEKNIKNSMSSLKKSSSKGNCYASYLLGLLYESGEVVGFDPKESINYYLQSTKNGNSFGFNRISYFYCKGIGVPKDRTKMVEYFQKAADMGNSLALYNIGKCYWKGIGVETDYSKAIGCFEKAADLGNCYALNNLGFAYEKGMGVPQNYSKAIEYYSKAADIGNSTSFYNLGLLYEGGFGVVKNLPKASEFYEKAASMGLEIAQKKIKTLYK</sequence>
<dbReference type="InterPro" id="IPR051681">
    <property type="entry name" value="Ser/Thr_Kinases-Pseudokinases"/>
</dbReference>
<proteinExistence type="predicted"/>
<dbReference type="PROSITE" id="PS00108">
    <property type="entry name" value="PROTEIN_KINASE_ST"/>
    <property type="match status" value="1"/>
</dbReference>
<reference evidence="5 6" key="1">
    <citation type="submission" date="2024-04" db="EMBL/GenBank/DDBJ databases">
        <title>Tritrichomonas musculus Genome.</title>
        <authorList>
            <person name="Alves-Ferreira E."/>
            <person name="Grigg M."/>
            <person name="Lorenzi H."/>
            <person name="Galac M."/>
        </authorList>
    </citation>
    <scope>NUCLEOTIDE SEQUENCE [LARGE SCALE GENOMIC DNA]</scope>
    <source>
        <strain evidence="5 6">EAF2021</strain>
    </source>
</reference>
<keyword evidence="2" id="KW-0067">ATP-binding</keyword>
<evidence type="ECO:0000313" key="6">
    <source>
        <dbReference type="Proteomes" id="UP001470230"/>
    </source>
</evidence>
<dbReference type="SMART" id="SM00220">
    <property type="entry name" value="S_TKc"/>
    <property type="match status" value="1"/>
</dbReference>
<feature type="domain" description="Protein kinase" evidence="4">
    <location>
        <begin position="21"/>
        <end position="297"/>
    </location>
</feature>
<gene>
    <name evidence="5" type="ORF">M9Y10_036152</name>
</gene>
<dbReference type="PANTHER" id="PTHR44329">
    <property type="entry name" value="SERINE/THREONINE-PROTEIN KINASE TNNI3K-RELATED"/>
    <property type="match status" value="1"/>
</dbReference>
<dbReference type="SMART" id="SM00671">
    <property type="entry name" value="SEL1"/>
    <property type="match status" value="6"/>
</dbReference>
<dbReference type="InterPro" id="IPR011009">
    <property type="entry name" value="Kinase-like_dom_sf"/>
</dbReference>
<feature type="coiled-coil region" evidence="3">
    <location>
        <begin position="299"/>
        <end position="349"/>
    </location>
</feature>
<dbReference type="InterPro" id="IPR006597">
    <property type="entry name" value="Sel1-like"/>
</dbReference>
<dbReference type="Gene3D" id="1.10.510.10">
    <property type="entry name" value="Transferase(Phosphotransferase) domain 1"/>
    <property type="match status" value="1"/>
</dbReference>
<dbReference type="InterPro" id="IPR011990">
    <property type="entry name" value="TPR-like_helical_dom_sf"/>
</dbReference>
<dbReference type="EMBL" id="JAPFFF010000058">
    <property type="protein sequence ID" value="KAK8837620.1"/>
    <property type="molecule type" value="Genomic_DNA"/>
</dbReference>
<evidence type="ECO:0000259" key="4">
    <source>
        <dbReference type="PROSITE" id="PS50011"/>
    </source>
</evidence>
<evidence type="ECO:0000256" key="1">
    <source>
        <dbReference type="ARBA" id="ARBA00022741"/>
    </source>
</evidence>
<dbReference type="Proteomes" id="UP001470230">
    <property type="component" value="Unassembled WGS sequence"/>
</dbReference>
<dbReference type="Pfam" id="PF08238">
    <property type="entry name" value="Sel1"/>
    <property type="match status" value="5"/>
</dbReference>
<dbReference type="Pfam" id="PF00069">
    <property type="entry name" value="Pkinase"/>
    <property type="match status" value="1"/>
</dbReference>
<dbReference type="InterPro" id="IPR000719">
    <property type="entry name" value="Prot_kinase_dom"/>
</dbReference>